<accession>A0A7J9MRM8</accession>
<dbReference type="OrthoDB" id="1430424at2759"/>
<comment type="caution">
    <text evidence="1">The sequence shown here is derived from an EMBL/GenBank/DDBJ whole genome shotgun (WGS) entry which is preliminary data.</text>
</comment>
<name>A0A7J9MRM8_GOSSC</name>
<reference evidence="1 2" key="1">
    <citation type="journal article" date="2019" name="Genome Biol. Evol.">
        <title>Insights into the evolution of the New World diploid cottons (Gossypium, subgenus Houzingenia) based on genome sequencing.</title>
        <authorList>
            <person name="Grover C.E."/>
            <person name="Arick M.A. 2nd"/>
            <person name="Thrash A."/>
            <person name="Conover J.L."/>
            <person name="Sanders W.S."/>
            <person name="Peterson D.G."/>
            <person name="Frelichowski J.E."/>
            <person name="Scheffler J.A."/>
            <person name="Scheffler B.E."/>
            <person name="Wendel J.F."/>
        </authorList>
    </citation>
    <scope>NUCLEOTIDE SEQUENCE [LARGE SCALE GENOMIC DNA]</scope>
    <source>
        <strain evidence="1">1</strain>
        <tissue evidence="1">Leaf</tissue>
    </source>
</reference>
<sequence length="70" mass="8597">MQLSEYRLRRHMSKWTSIYSEPLLNFGIRPIVVSLLEKWTWRLPWRSIRLCFGVQRFKSTRLILELDCEI</sequence>
<protein>
    <submittedName>
        <fullName evidence="1">Uncharacterized protein</fullName>
    </submittedName>
</protein>
<keyword evidence="2" id="KW-1185">Reference proteome</keyword>
<organism evidence="1 2">
    <name type="scientific">Gossypium schwendimanii</name>
    <name type="common">Cotton</name>
    <dbReference type="NCBI Taxonomy" id="34291"/>
    <lineage>
        <taxon>Eukaryota</taxon>
        <taxon>Viridiplantae</taxon>
        <taxon>Streptophyta</taxon>
        <taxon>Embryophyta</taxon>
        <taxon>Tracheophyta</taxon>
        <taxon>Spermatophyta</taxon>
        <taxon>Magnoliopsida</taxon>
        <taxon>eudicotyledons</taxon>
        <taxon>Gunneridae</taxon>
        <taxon>Pentapetalae</taxon>
        <taxon>rosids</taxon>
        <taxon>malvids</taxon>
        <taxon>Malvales</taxon>
        <taxon>Malvaceae</taxon>
        <taxon>Malvoideae</taxon>
        <taxon>Gossypium</taxon>
    </lineage>
</organism>
<evidence type="ECO:0000313" key="1">
    <source>
        <dbReference type="EMBL" id="MBA0873712.1"/>
    </source>
</evidence>
<dbReference type="EMBL" id="JABFAF010000013">
    <property type="protein sequence ID" value="MBA0873712.1"/>
    <property type="molecule type" value="Genomic_DNA"/>
</dbReference>
<proteinExistence type="predicted"/>
<dbReference type="AlphaFoldDB" id="A0A7J9MRM8"/>
<dbReference type="Proteomes" id="UP000593576">
    <property type="component" value="Unassembled WGS sequence"/>
</dbReference>
<gene>
    <name evidence="1" type="ORF">Goshw_006123</name>
</gene>
<evidence type="ECO:0000313" key="2">
    <source>
        <dbReference type="Proteomes" id="UP000593576"/>
    </source>
</evidence>